<evidence type="ECO:0008006" key="3">
    <source>
        <dbReference type="Google" id="ProtNLM"/>
    </source>
</evidence>
<dbReference type="Gene3D" id="3.10.450.50">
    <property type="match status" value="1"/>
</dbReference>
<sequence length="134" mass="14637">MDDTLDLHREVTGFFDAFVVAFSTFDGRQVARLYRAPYLAVQSDGSAVCFQTQAEVEAYFQMMVEDYSGKGCHSGRFSDLTVTPLGGKAVVASVTWHIGGANGETLATWRESYNLVRIGTDGLLYVVASVDHAK</sequence>
<comment type="caution">
    <text evidence="1">The sequence shown here is derived from an EMBL/GenBank/DDBJ whole genome shotgun (WGS) entry which is preliminary data.</text>
</comment>
<dbReference type="Proteomes" id="UP001367030">
    <property type="component" value="Unassembled WGS sequence"/>
</dbReference>
<protein>
    <recommendedName>
        <fullName evidence="3">Nuclear transport factor 2 family protein</fullName>
    </recommendedName>
</protein>
<gene>
    <name evidence="1" type="ORF">WKW79_30680</name>
</gene>
<organism evidence="1 2">
    <name type="scientific">Variovorax robiniae</name>
    <dbReference type="NCBI Taxonomy" id="1836199"/>
    <lineage>
        <taxon>Bacteria</taxon>
        <taxon>Pseudomonadati</taxon>
        <taxon>Pseudomonadota</taxon>
        <taxon>Betaproteobacteria</taxon>
        <taxon>Burkholderiales</taxon>
        <taxon>Comamonadaceae</taxon>
        <taxon>Variovorax</taxon>
    </lineage>
</organism>
<dbReference type="SUPFAM" id="SSF54427">
    <property type="entry name" value="NTF2-like"/>
    <property type="match status" value="1"/>
</dbReference>
<keyword evidence="2" id="KW-1185">Reference proteome</keyword>
<dbReference type="RefSeq" id="WP_340339024.1">
    <property type="nucleotide sequence ID" value="NZ_JBBKZS010000022.1"/>
</dbReference>
<evidence type="ECO:0000313" key="1">
    <source>
        <dbReference type="EMBL" id="MEJ8858971.1"/>
    </source>
</evidence>
<accession>A0ABU8XGG8</accession>
<reference evidence="1 2" key="1">
    <citation type="submission" date="2024-03" db="EMBL/GenBank/DDBJ databases">
        <title>Novel species of the genus Variovorax.</title>
        <authorList>
            <person name="Liu Q."/>
            <person name="Xin Y.-H."/>
        </authorList>
    </citation>
    <scope>NUCLEOTIDE SEQUENCE [LARGE SCALE GENOMIC DNA]</scope>
    <source>
        <strain evidence="1 2">KACC 18901</strain>
    </source>
</reference>
<dbReference type="InterPro" id="IPR032710">
    <property type="entry name" value="NTF2-like_dom_sf"/>
</dbReference>
<proteinExistence type="predicted"/>
<evidence type="ECO:0000313" key="2">
    <source>
        <dbReference type="Proteomes" id="UP001367030"/>
    </source>
</evidence>
<name>A0ABU8XGG8_9BURK</name>
<dbReference type="EMBL" id="JBBKZS010000022">
    <property type="protein sequence ID" value="MEJ8858971.1"/>
    <property type="molecule type" value="Genomic_DNA"/>
</dbReference>